<dbReference type="SUPFAM" id="SSF53187">
    <property type="entry name" value="Zn-dependent exopeptidases"/>
    <property type="match status" value="1"/>
</dbReference>
<name>A0A8F9XKV6_9BACT</name>
<dbReference type="InterPro" id="IPR050695">
    <property type="entry name" value="N-acetylmuramoyl_amidase_3"/>
</dbReference>
<dbReference type="Gene3D" id="3.40.630.40">
    <property type="entry name" value="Zn-dependent exopeptidases"/>
    <property type="match status" value="1"/>
</dbReference>
<dbReference type="CDD" id="cd02696">
    <property type="entry name" value="MurNAc-LAA"/>
    <property type="match status" value="1"/>
</dbReference>
<proteinExistence type="predicted"/>
<dbReference type="EMBL" id="CP080507">
    <property type="protein sequence ID" value="QYM80078.1"/>
    <property type="molecule type" value="Genomic_DNA"/>
</dbReference>
<gene>
    <name evidence="7" type="ORF">K0B96_05515</name>
</gene>
<sequence>MPRRLRSLAFGLIGAALALVGALTATAARAPASLWLDKVEYVDAALFGASFGLTYRETSAREFSLTSQWTTIKAEVGSRESEINGQRVFLGEAVRVNRGRPLFSRIDADALLTPVLRPGADQARIPRVKTIVLDPGHGGRDSGKVNPRVKVQEKTLALDTAQRVQRLLAKDGYRVVLTRSKDRFVELGDRPDLARRVRADLFISLHYNSVESGADRVTGVEVFTMTPQHQYSTSDSGRDDDASARQENAGNANDHWNALLGYRVHGAMIEALKVPDRGLKRARWAVLRLAPCPAILIESGYLSNDAEARRIADPAYRQRIAVAIATGIRAYARVLDGIGAPGQARRP</sequence>
<organism evidence="7 8">
    <name type="scientific">Horticoccus luteus</name>
    <dbReference type="NCBI Taxonomy" id="2862869"/>
    <lineage>
        <taxon>Bacteria</taxon>
        <taxon>Pseudomonadati</taxon>
        <taxon>Verrucomicrobiota</taxon>
        <taxon>Opitutia</taxon>
        <taxon>Opitutales</taxon>
        <taxon>Opitutaceae</taxon>
        <taxon>Horticoccus</taxon>
    </lineage>
</organism>
<feature type="region of interest" description="Disordered" evidence="4">
    <location>
        <begin position="228"/>
        <end position="250"/>
    </location>
</feature>
<evidence type="ECO:0000256" key="5">
    <source>
        <dbReference type="SAM" id="SignalP"/>
    </source>
</evidence>
<feature type="signal peptide" evidence="5">
    <location>
        <begin position="1"/>
        <end position="27"/>
    </location>
</feature>
<protein>
    <recommendedName>
        <fullName evidence="2">N-acetylmuramoyl-L-alanine amidase</fullName>
        <ecNumber evidence="2">3.5.1.28</ecNumber>
    </recommendedName>
</protein>
<dbReference type="KEGG" id="ole:K0B96_05515"/>
<dbReference type="GO" id="GO:0030288">
    <property type="term" value="C:outer membrane-bounded periplasmic space"/>
    <property type="evidence" value="ECO:0007669"/>
    <property type="project" value="TreeGrafter"/>
</dbReference>
<evidence type="ECO:0000313" key="8">
    <source>
        <dbReference type="Proteomes" id="UP000825051"/>
    </source>
</evidence>
<feature type="chain" id="PRO_5034484762" description="N-acetylmuramoyl-L-alanine amidase" evidence="5">
    <location>
        <begin position="28"/>
        <end position="347"/>
    </location>
</feature>
<evidence type="ECO:0000256" key="1">
    <source>
        <dbReference type="ARBA" id="ARBA00001561"/>
    </source>
</evidence>
<dbReference type="AlphaFoldDB" id="A0A8F9XKV6"/>
<dbReference type="PANTHER" id="PTHR30404:SF0">
    <property type="entry name" value="N-ACETYLMURAMOYL-L-ALANINE AMIDASE AMIC"/>
    <property type="match status" value="1"/>
</dbReference>
<dbReference type="Proteomes" id="UP000825051">
    <property type="component" value="Chromosome"/>
</dbReference>
<feature type="domain" description="MurNAc-LAA" evidence="6">
    <location>
        <begin position="191"/>
        <end position="329"/>
    </location>
</feature>
<dbReference type="GO" id="GO:0008745">
    <property type="term" value="F:N-acetylmuramoyl-L-alanine amidase activity"/>
    <property type="evidence" value="ECO:0007669"/>
    <property type="project" value="UniProtKB-EC"/>
</dbReference>
<comment type="catalytic activity">
    <reaction evidence="1">
        <text>Hydrolyzes the link between N-acetylmuramoyl residues and L-amino acid residues in certain cell-wall glycopeptides.</text>
        <dbReference type="EC" id="3.5.1.28"/>
    </reaction>
</comment>
<reference evidence="7" key="1">
    <citation type="submission" date="2021-08" db="EMBL/GenBank/DDBJ databases">
        <title>Genome of a novel bacterium of the phylum Verrucomicrobia, Oleiharenicola sp. KSB-15.</title>
        <authorList>
            <person name="Chung J.-H."/>
            <person name="Ahn J.-H."/>
            <person name="Yoon Y."/>
            <person name="Kim D.-Y."/>
            <person name="An S.-H."/>
            <person name="Park I."/>
            <person name="Yeon J."/>
        </authorList>
    </citation>
    <scope>NUCLEOTIDE SEQUENCE</scope>
    <source>
        <strain evidence="7">KSB-15</strain>
    </source>
</reference>
<dbReference type="InterPro" id="IPR002508">
    <property type="entry name" value="MurNAc-LAA_cat"/>
</dbReference>
<dbReference type="EC" id="3.5.1.28" evidence="2"/>
<evidence type="ECO:0000259" key="6">
    <source>
        <dbReference type="SMART" id="SM00646"/>
    </source>
</evidence>
<evidence type="ECO:0000313" key="7">
    <source>
        <dbReference type="EMBL" id="QYM80078.1"/>
    </source>
</evidence>
<evidence type="ECO:0000256" key="4">
    <source>
        <dbReference type="SAM" id="MobiDB-lite"/>
    </source>
</evidence>
<keyword evidence="3" id="KW-0378">Hydrolase</keyword>
<accession>A0A8F9XKV6</accession>
<keyword evidence="8" id="KW-1185">Reference proteome</keyword>
<keyword evidence="5" id="KW-0732">Signal</keyword>
<dbReference type="Pfam" id="PF01520">
    <property type="entry name" value="Amidase_3"/>
    <property type="match status" value="1"/>
</dbReference>
<dbReference type="SMART" id="SM00646">
    <property type="entry name" value="Ami_3"/>
    <property type="match status" value="1"/>
</dbReference>
<evidence type="ECO:0000256" key="3">
    <source>
        <dbReference type="ARBA" id="ARBA00022801"/>
    </source>
</evidence>
<dbReference type="RefSeq" id="WP_220164749.1">
    <property type="nucleotide sequence ID" value="NZ_CP080507.1"/>
</dbReference>
<evidence type="ECO:0000256" key="2">
    <source>
        <dbReference type="ARBA" id="ARBA00011901"/>
    </source>
</evidence>
<dbReference type="PANTHER" id="PTHR30404">
    <property type="entry name" value="N-ACETYLMURAMOYL-L-ALANINE AMIDASE"/>
    <property type="match status" value="1"/>
</dbReference>
<dbReference type="GO" id="GO:0009253">
    <property type="term" value="P:peptidoglycan catabolic process"/>
    <property type="evidence" value="ECO:0007669"/>
    <property type="project" value="InterPro"/>
</dbReference>